<protein>
    <recommendedName>
        <fullName evidence="7">Myosin-binding domain-containing protein</fullName>
    </recommendedName>
</protein>
<keyword evidence="2 6" id="KW-0812">Transmembrane</keyword>
<evidence type="ECO:0000256" key="5">
    <source>
        <dbReference type="SAM" id="MobiDB-lite"/>
    </source>
</evidence>
<dbReference type="Pfam" id="PF12632">
    <property type="entry name" value="Vezatin"/>
    <property type="match status" value="2"/>
</dbReference>
<feature type="compositionally biased region" description="Basic and acidic residues" evidence="5">
    <location>
        <begin position="724"/>
        <end position="744"/>
    </location>
</feature>
<organism evidence="8 9">
    <name type="scientific">Mortierella polycephala</name>
    <dbReference type="NCBI Taxonomy" id="41804"/>
    <lineage>
        <taxon>Eukaryota</taxon>
        <taxon>Fungi</taxon>
        <taxon>Fungi incertae sedis</taxon>
        <taxon>Mucoromycota</taxon>
        <taxon>Mortierellomycotina</taxon>
        <taxon>Mortierellomycetes</taxon>
        <taxon>Mortierellales</taxon>
        <taxon>Mortierellaceae</taxon>
        <taxon>Mortierella</taxon>
    </lineage>
</organism>
<name>A0A9P6Q4I0_9FUNG</name>
<feature type="region of interest" description="Disordered" evidence="5">
    <location>
        <begin position="288"/>
        <end position="309"/>
    </location>
</feature>
<evidence type="ECO:0000256" key="1">
    <source>
        <dbReference type="ARBA" id="ARBA00004308"/>
    </source>
</evidence>
<feature type="domain" description="Myosin-binding" evidence="7">
    <location>
        <begin position="167"/>
        <end position="295"/>
    </location>
</feature>
<comment type="caution">
    <text evidence="8">The sequence shown here is derived from an EMBL/GenBank/DDBJ whole genome shotgun (WGS) entry which is preliminary data.</text>
</comment>
<evidence type="ECO:0000313" key="9">
    <source>
        <dbReference type="Proteomes" id="UP000726737"/>
    </source>
</evidence>
<keyword evidence="3 6" id="KW-1133">Transmembrane helix</keyword>
<feature type="domain" description="Myosin-binding" evidence="7">
    <location>
        <begin position="440"/>
        <end position="564"/>
    </location>
</feature>
<dbReference type="InterPro" id="IPR026859">
    <property type="entry name" value="Myosin-bd"/>
</dbReference>
<dbReference type="Proteomes" id="UP000726737">
    <property type="component" value="Unassembled WGS sequence"/>
</dbReference>
<feature type="compositionally biased region" description="Polar residues" evidence="5">
    <location>
        <begin position="767"/>
        <end position="784"/>
    </location>
</feature>
<evidence type="ECO:0000256" key="2">
    <source>
        <dbReference type="ARBA" id="ARBA00022692"/>
    </source>
</evidence>
<dbReference type="EMBL" id="JAAAJA010000153">
    <property type="protein sequence ID" value="KAG0260497.1"/>
    <property type="molecule type" value="Genomic_DNA"/>
</dbReference>
<gene>
    <name evidence="8" type="ORF">BG011_001866</name>
</gene>
<evidence type="ECO:0000259" key="7">
    <source>
        <dbReference type="Pfam" id="PF12632"/>
    </source>
</evidence>
<dbReference type="AlphaFoldDB" id="A0A9P6Q4I0"/>
<keyword evidence="9" id="KW-1185">Reference proteome</keyword>
<feature type="region of interest" description="Disordered" evidence="5">
    <location>
        <begin position="679"/>
        <end position="703"/>
    </location>
</feature>
<reference evidence="8" key="1">
    <citation type="journal article" date="2020" name="Fungal Divers.">
        <title>Resolving the Mortierellaceae phylogeny through synthesis of multi-gene phylogenetics and phylogenomics.</title>
        <authorList>
            <person name="Vandepol N."/>
            <person name="Liber J."/>
            <person name="Desiro A."/>
            <person name="Na H."/>
            <person name="Kennedy M."/>
            <person name="Barry K."/>
            <person name="Grigoriev I.V."/>
            <person name="Miller A.N."/>
            <person name="O'Donnell K."/>
            <person name="Stajich J.E."/>
            <person name="Bonito G."/>
        </authorList>
    </citation>
    <scope>NUCLEOTIDE SEQUENCE</scope>
    <source>
        <strain evidence="8">KOD948</strain>
    </source>
</reference>
<keyword evidence="4 6" id="KW-0472">Membrane</keyword>
<feature type="compositionally biased region" description="Acidic residues" evidence="5">
    <location>
        <begin position="839"/>
        <end position="855"/>
    </location>
</feature>
<feature type="compositionally biased region" description="Polar residues" evidence="5">
    <location>
        <begin position="680"/>
        <end position="696"/>
    </location>
</feature>
<feature type="compositionally biased region" description="Polar residues" evidence="5">
    <location>
        <begin position="329"/>
        <end position="343"/>
    </location>
</feature>
<accession>A0A9P6Q4I0</accession>
<feature type="compositionally biased region" description="Basic residues" evidence="5">
    <location>
        <begin position="347"/>
        <end position="360"/>
    </location>
</feature>
<evidence type="ECO:0000256" key="3">
    <source>
        <dbReference type="ARBA" id="ARBA00022989"/>
    </source>
</evidence>
<feature type="region of interest" description="Disordered" evidence="5">
    <location>
        <begin position="724"/>
        <end position="803"/>
    </location>
</feature>
<dbReference type="GO" id="GO:0017022">
    <property type="term" value="F:myosin binding"/>
    <property type="evidence" value="ECO:0007669"/>
    <property type="project" value="InterPro"/>
</dbReference>
<sequence length="869" mass="98741">MTDIVVYEDSPLALYLQDIQGEQHTTDLQHATVPVHEPRPQPESITLRLAHNAVGMLTHLVEYISHTFSPSASDSDDTEFEERFKYFICTSPFLNKAVTLHSHERGRRMDTPITIEYTSRFSIGRFGYVLGFGTVATLIARSVLARTRIGRYPLMRPLLGRSAAVSVAVASSAWMLRILQRRNTQSTQNQALRSLQVLVNQCQTLDAKVNRAIMVIQEIELVSRGYRLSTPLAPISRIEQASKTRRCNMVRAQLVAALVKSAALFQKSTETLQSHIDPKRLSTLLDMYNITPTPRPNSPNEHDRESHRNSTYTAYTANSVNDNDQTTVIASPISDTHPSQLPSTFAHHVRQRSASKRRSRTLTGESSRHSRTNSLQDPNAHYAEHQRRSFDRRPVRRHHTSWSASEGDDSDSGSIYPTISPRSSTYSNPEASPTMTSTPEMTSLERLRKSFQRMHGHRREFLCELLSIRRRSRKGRQGLNALKDYDRNWAVVRDVLLEGVAGIESVVKELGKVLDTELYTLPRIDTHGNNNRNGDSTAEDALLRPFANRLAHLEQHVRGVQAKLYICNEDIKETIRENPVDVEKQRLLEMQFDSISQDLSMMAAEWQLGKNALAQVFDPSLFKPKAQDHDLPLLDEHDEQGYSQEYREGQEMEPITDAMEHMEDHQRLMDLAAKREETWEASTESGSTDFSLSGRTTLMGPGGAKMTRLERIQHQKMLREQEQIKKERTHDSSRMVHELKDVLGRRRHLRENDDDDDTPTTPAPTANFHSIASELSTSPKSSFLDQEMSASPVPTERISPFSLNVPDYSRDMASFIAAMEPTPTEYMEESYIEISGMGEAEEEEEEEDQDQDQDVDQEHSQEGAEQPQL</sequence>
<feature type="compositionally biased region" description="Basic and acidic residues" evidence="5">
    <location>
        <begin position="382"/>
        <end position="393"/>
    </location>
</feature>
<evidence type="ECO:0000256" key="4">
    <source>
        <dbReference type="ARBA" id="ARBA00023136"/>
    </source>
</evidence>
<feature type="region of interest" description="Disordered" evidence="5">
    <location>
        <begin position="819"/>
        <end position="869"/>
    </location>
</feature>
<feature type="compositionally biased region" description="Polar residues" evidence="5">
    <location>
        <begin position="415"/>
        <end position="431"/>
    </location>
</feature>
<comment type="subcellular location">
    <subcellularLocation>
        <location evidence="1">Endomembrane system</location>
    </subcellularLocation>
</comment>
<feature type="region of interest" description="Disordered" evidence="5">
    <location>
        <begin position="329"/>
        <end position="443"/>
    </location>
</feature>
<evidence type="ECO:0000256" key="6">
    <source>
        <dbReference type="SAM" id="Phobius"/>
    </source>
</evidence>
<evidence type="ECO:0000313" key="8">
    <source>
        <dbReference type="EMBL" id="KAG0260497.1"/>
    </source>
</evidence>
<feature type="transmembrane region" description="Helical" evidence="6">
    <location>
        <begin position="126"/>
        <end position="146"/>
    </location>
</feature>
<proteinExistence type="predicted"/>
<dbReference type="OrthoDB" id="21151at2759"/>
<dbReference type="GO" id="GO:0012505">
    <property type="term" value="C:endomembrane system"/>
    <property type="evidence" value="ECO:0007669"/>
    <property type="project" value="UniProtKB-SubCell"/>
</dbReference>
<feature type="compositionally biased region" description="Low complexity" evidence="5">
    <location>
        <begin position="432"/>
        <end position="442"/>
    </location>
</feature>